<sequence length="84" mass="8704">MRTGITSDGEDGAAPTAAGPSQVFPFRRGSAAAAPTAGDVTSSSPAPIPLGDAVRAVVMNLANKRIRVHVLRLVPREEDQDQPL</sequence>
<evidence type="ECO:0000313" key="2">
    <source>
        <dbReference type="EMBL" id="MQW06604.1"/>
    </source>
</evidence>
<dbReference type="RefSeq" id="WP_107591959.1">
    <property type="nucleotide sequence ID" value="NZ_CP136314.1"/>
</dbReference>
<comment type="caution">
    <text evidence="2">The sequence shown here is derived from an EMBL/GenBank/DDBJ whole genome shotgun (WGS) entry which is preliminary data.</text>
</comment>
<evidence type="ECO:0000256" key="1">
    <source>
        <dbReference type="SAM" id="MobiDB-lite"/>
    </source>
</evidence>
<dbReference type="EMBL" id="WISP01000172">
    <property type="protein sequence ID" value="MQW06604.1"/>
    <property type="molecule type" value="Genomic_DNA"/>
</dbReference>
<reference evidence="2" key="1">
    <citation type="journal article" date="2013" name="Genome Biol.">
        <title>Comparative genomics of the core and accessory genomes of 48 Sinorhizobium strains comprising five genospecies.</title>
        <authorList>
            <person name="Sugawara M."/>
            <person name="Epstein B."/>
            <person name="Badgley B.D."/>
            <person name="Unno T."/>
            <person name="Xu L."/>
            <person name="Reese J."/>
            <person name="Gyaneshwar P."/>
            <person name="Denny R."/>
            <person name="Mudge J."/>
            <person name="Bharti A.K."/>
            <person name="Farmer A.D."/>
            <person name="May G.D."/>
            <person name="Woodward J.E."/>
            <person name="Medigue C."/>
            <person name="Vallenet D."/>
            <person name="Lajus A."/>
            <person name="Rouy Z."/>
            <person name="Martinez-Vaz B."/>
            <person name="Tiffin P."/>
            <person name="Young N.D."/>
            <person name="Sadowsky M.J."/>
        </authorList>
    </citation>
    <scope>NUCLEOTIDE SEQUENCE</scope>
    <source>
        <strain evidence="2">M30</strain>
    </source>
</reference>
<protein>
    <submittedName>
        <fullName evidence="2">Uncharacterized protein</fullName>
    </submittedName>
</protein>
<name>A0A6A7ZV90_RHIML</name>
<organism evidence="2">
    <name type="scientific">Rhizobium meliloti</name>
    <name type="common">Ensifer meliloti</name>
    <name type="synonym">Sinorhizobium meliloti</name>
    <dbReference type="NCBI Taxonomy" id="382"/>
    <lineage>
        <taxon>Bacteria</taxon>
        <taxon>Pseudomonadati</taxon>
        <taxon>Pseudomonadota</taxon>
        <taxon>Alphaproteobacteria</taxon>
        <taxon>Hyphomicrobiales</taxon>
        <taxon>Rhizobiaceae</taxon>
        <taxon>Sinorhizobium/Ensifer group</taxon>
        <taxon>Sinorhizobium</taxon>
    </lineage>
</organism>
<dbReference type="AlphaFoldDB" id="A0A6A7ZV90"/>
<proteinExistence type="predicted"/>
<feature type="region of interest" description="Disordered" evidence="1">
    <location>
        <begin position="1"/>
        <end position="47"/>
    </location>
</feature>
<accession>A0A6A7ZV90</accession>
<gene>
    <name evidence="2" type="ORF">GHK45_23620</name>
</gene>